<proteinExistence type="predicted"/>
<keyword evidence="3" id="KW-1185">Reference proteome</keyword>
<evidence type="ECO:0000313" key="2">
    <source>
        <dbReference type="EMBL" id="AWN43482.1"/>
    </source>
</evidence>
<organism evidence="2 3">
    <name type="scientific">Methylobacterium durans</name>
    <dbReference type="NCBI Taxonomy" id="2202825"/>
    <lineage>
        <taxon>Bacteria</taxon>
        <taxon>Pseudomonadati</taxon>
        <taxon>Pseudomonadota</taxon>
        <taxon>Alphaproteobacteria</taxon>
        <taxon>Hyphomicrobiales</taxon>
        <taxon>Methylobacteriaceae</taxon>
        <taxon>Methylobacterium</taxon>
    </lineage>
</organism>
<accession>A0A2U8WDX9</accession>
<dbReference type="EMBL" id="CP029550">
    <property type="protein sequence ID" value="AWN43482.1"/>
    <property type="molecule type" value="Genomic_DNA"/>
</dbReference>
<protein>
    <submittedName>
        <fullName evidence="2">Uncharacterized protein</fullName>
    </submittedName>
</protein>
<evidence type="ECO:0000313" key="3">
    <source>
        <dbReference type="Proteomes" id="UP000245926"/>
    </source>
</evidence>
<dbReference type="KEGG" id="mets:DK389_26965"/>
<feature type="region of interest" description="Disordered" evidence="1">
    <location>
        <begin position="1"/>
        <end position="26"/>
    </location>
</feature>
<dbReference type="Proteomes" id="UP000245926">
    <property type="component" value="Chromosome"/>
</dbReference>
<feature type="compositionally biased region" description="Basic and acidic residues" evidence="1">
    <location>
        <begin position="8"/>
        <end position="26"/>
    </location>
</feature>
<dbReference type="RefSeq" id="WP_109894321.1">
    <property type="nucleotide sequence ID" value="NZ_CP029550.1"/>
</dbReference>
<name>A0A2U8WDX9_9HYPH</name>
<evidence type="ECO:0000256" key="1">
    <source>
        <dbReference type="SAM" id="MobiDB-lite"/>
    </source>
</evidence>
<sequence>MTTKKSKKPAEKPEAKARRGRPTRDEALRRAIRAAGVDSTLIDPKRILAGIAVDRDAPATARVAACKALMAANAGLPAVLVDPGEVPEEDEMSRRALALMAQRGVPN</sequence>
<gene>
    <name evidence="2" type="ORF">DK389_26965</name>
</gene>
<reference evidence="3" key="1">
    <citation type="submission" date="2018-05" db="EMBL/GenBank/DDBJ databases">
        <title>Complete Genome Sequence of Methylobacterium sp. 17SD2-17.</title>
        <authorList>
            <person name="Srinivasan S."/>
        </authorList>
    </citation>
    <scope>NUCLEOTIDE SEQUENCE [LARGE SCALE GENOMIC DNA]</scope>
    <source>
        <strain evidence="3">17SD2-17</strain>
    </source>
</reference>
<dbReference type="AlphaFoldDB" id="A0A2U8WDX9"/>